<evidence type="ECO:0000256" key="3">
    <source>
        <dbReference type="ARBA" id="ARBA00022452"/>
    </source>
</evidence>
<dbReference type="SUPFAM" id="SSF49464">
    <property type="entry name" value="Carboxypeptidase regulatory domain-like"/>
    <property type="match status" value="1"/>
</dbReference>
<gene>
    <name evidence="10" type="ORF">FUA23_18685</name>
</gene>
<keyword evidence="7" id="KW-0998">Cell outer membrane</keyword>
<organism evidence="10 11">
    <name type="scientific">Neolewinella aurantiaca</name>
    <dbReference type="NCBI Taxonomy" id="2602767"/>
    <lineage>
        <taxon>Bacteria</taxon>
        <taxon>Pseudomonadati</taxon>
        <taxon>Bacteroidota</taxon>
        <taxon>Saprospiria</taxon>
        <taxon>Saprospirales</taxon>
        <taxon>Lewinellaceae</taxon>
        <taxon>Neolewinella</taxon>
    </lineage>
</organism>
<dbReference type="OrthoDB" id="1075473at2"/>
<feature type="chain" id="PRO_5022962695" evidence="8">
    <location>
        <begin position="23"/>
        <end position="720"/>
    </location>
</feature>
<evidence type="ECO:0000256" key="4">
    <source>
        <dbReference type="ARBA" id="ARBA00022692"/>
    </source>
</evidence>
<keyword evidence="4" id="KW-0812">Transmembrane</keyword>
<dbReference type="GO" id="GO:0009279">
    <property type="term" value="C:cell outer membrane"/>
    <property type="evidence" value="ECO:0007669"/>
    <property type="project" value="UniProtKB-SubCell"/>
</dbReference>
<evidence type="ECO:0000256" key="8">
    <source>
        <dbReference type="SAM" id="SignalP"/>
    </source>
</evidence>
<name>A0A5C7FCC2_9BACT</name>
<dbReference type="RefSeq" id="WP_147932292.1">
    <property type="nucleotide sequence ID" value="NZ_VOXD01000036.1"/>
</dbReference>
<keyword evidence="5 8" id="KW-0732">Signal</keyword>
<feature type="signal peptide" evidence="8">
    <location>
        <begin position="1"/>
        <end position="22"/>
    </location>
</feature>
<dbReference type="InterPro" id="IPR008969">
    <property type="entry name" value="CarboxyPept-like_regulatory"/>
</dbReference>
<keyword evidence="3" id="KW-1134">Transmembrane beta strand</keyword>
<dbReference type="SUPFAM" id="SSF56935">
    <property type="entry name" value="Porins"/>
    <property type="match status" value="1"/>
</dbReference>
<reference evidence="10 11" key="1">
    <citation type="submission" date="2019-08" db="EMBL/GenBank/DDBJ databases">
        <title>Lewinella sp. strain SSH13 Genome sequencing and assembly.</title>
        <authorList>
            <person name="Kim I."/>
        </authorList>
    </citation>
    <scope>NUCLEOTIDE SEQUENCE [LARGE SCALE GENOMIC DNA]</scope>
    <source>
        <strain evidence="10 11">SSH13</strain>
    </source>
</reference>
<dbReference type="Pfam" id="PF07715">
    <property type="entry name" value="Plug"/>
    <property type="match status" value="1"/>
</dbReference>
<keyword evidence="10" id="KW-0675">Receptor</keyword>
<comment type="caution">
    <text evidence="10">The sequence shown here is derived from an EMBL/GenBank/DDBJ whole genome shotgun (WGS) entry which is preliminary data.</text>
</comment>
<dbReference type="InterPro" id="IPR036942">
    <property type="entry name" value="Beta-barrel_TonB_sf"/>
</dbReference>
<dbReference type="Proteomes" id="UP000321907">
    <property type="component" value="Unassembled WGS sequence"/>
</dbReference>
<accession>A0A5C7FCC2</accession>
<keyword evidence="11" id="KW-1185">Reference proteome</keyword>
<dbReference type="InterPro" id="IPR012910">
    <property type="entry name" value="Plug_dom"/>
</dbReference>
<evidence type="ECO:0000313" key="11">
    <source>
        <dbReference type="Proteomes" id="UP000321907"/>
    </source>
</evidence>
<keyword evidence="6" id="KW-0472">Membrane</keyword>
<dbReference type="EMBL" id="VOXD01000036">
    <property type="protein sequence ID" value="TXF87120.1"/>
    <property type="molecule type" value="Genomic_DNA"/>
</dbReference>
<evidence type="ECO:0000256" key="5">
    <source>
        <dbReference type="ARBA" id="ARBA00022729"/>
    </source>
</evidence>
<evidence type="ECO:0000259" key="9">
    <source>
        <dbReference type="Pfam" id="PF07715"/>
    </source>
</evidence>
<dbReference type="GO" id="GO:0015344">
    <property type="term" value="F:siderophore uptake transmembrane transporter activity"/>
    <property type="evidence" value="ECO:0007669"/>
    <property type="project" value="TreeGrafter"/>
</dbReference>
<dbReference type="PANTHER" id="PTHR30069">
    <property type="entry name" value="TONB-DEPENDENT OUTER MEMBRANE RECEPTOR"/>
    <property type="match status" value="1"/>
</dbReference>
<evidence type="ECO:0000256" key="2">
    <source>
        <dbReference type="ARBA" id="ARBA00022448"/>
    </source>
</evidence>
<proteinExistence type="predicted"/>
<evidence type="ECO:0000256" key="6">
    <source>
        <dbReference type="ARBA" id="ARBA00023136"/>
    </source>
</evidence>
<dbReference type="AlphaFoldDB" id="A0A5C7FCC2"/>
<dbReference type="InterPro" id="IPR039426">
    <property type="entry name" value="TonB-dep_rcpt-like"/>
</dbReference>
<dbReference type="GO" id="GO:0044718">
    <property type="term" value="P:siderophore transmembrane transport"/>
    <property type="evidence" value="ECO:0007669"/>
    <property type="project" value="TreeGrafter"/>
</dbReference>
<feature type="domain" description="TonB-dependent receptor plug" evidence="9">
    <location>
        <begin position="139"/>
        <end position="220"/>
    </location>
</feature>
<comment type="subcellular location">
    <subcellularLocation>
        <location evidence="1">Cell outer membrane</location>
        <topology evidence="1">Multi-pass membrane protein</topology>
    </subcellularLocation>
</comment>
<evidence type="ECO:0000256" key="1">
    <source>
        <dbReference type="ARBA" id="ARBA00004571"/>
    </source>
</evidence>
<dbReference type="Gene3D" id="2.40.170.20">
    <property type="entry name" value="TonB-dependent receptor, beta-barrel domain"/>
    <property type="match status" value="1"/>
</dbReference>
<sequence length="720" mass="79883">MISRYRILFFVLVLAMAGSVGAQTSSGTITSDGTPIFGAAVYWASQPTGGTFSGGGGVFTLKLPEGDFPDTLKVEYLGFAPSKTVFTEAPTEDIAVSLETSAIAIAEIAVTANRTAGQVFAPEQLQQLDIYLSPNSSADPLKAVQNVAGATITDETANPVLRGSGAGRNRVLFNGVPIRNPVRNSTINGLGYFSIFSPEFVDRLDVYPSTPPLSRAATAGGLIDIHSVNKLEAEQNQVSLSLASVGGYFSRAIKGDDEHFVQVYLNHQLSGPFKAANGNRFDFLEDFHNTNVGVNYHRPLGKHAQVNVFSSAMKEGSEVFAPFLNYEGTAVNSTRRWFNVVNFRYFKGRTAISFNSGTNFNSPYYKFGNIEADYSETNLHHALYVDHYATDRLTLRAGVSAEYHDYSFTNTYPQRYYAFRPEHPTANNDTSINLWHPELILYADWEVADNLQFGAGIRKNIAIGPDARSYLARQISLRYEPHPSHMFSLGGGRYNDFFTPNVNVQSFELLTSTQYALEYTWTAASNFSLSAAVYHKQEEGLVDLNQPEIGEIQIWGAELGLKGKAGKRFSYFLNVTHLDKKIDLGEQPVPARDDLDYLATGGMQYLHEKLGAFSITVNARPGLRYTSITGGVFEEDFGVYRPVYSPQSNGERLDDYRRISFGYSRSFKLGRDLNFLGFLNLSNLEGRQNEQTLYYDESYQTETLNYFPGLSLYFGGIISW</sequence>
<dbReference type="Gene3D" id="2.170.130.10">
    <property type="entry name" value="TonB-dependent receptor, plug domain"/>
    <property type="match status" value="1"/>
</dbReference>
<dbReference type="InterPro" id="IPR037066">
    <property type="entry name" value="Plug_dom_sf"/>
</dbReference>
<evidence type="ECO:0000256" key="7">
    <source>
        <dbReference type="ARBA" id="ARBA00023237"/>
    </source>
</evidence>
<keyword evidence="2" id="KW-0813">Transport</keyword>
<evidence type="ECO:0000313" key="10">
    <source>
        <dbReference type="EMBL" id="TXF87120.1"/>
    </source>
</evidence>
<dbReference type="PANTHER" id="PTHR30069:SF29">
    <property type="entry name" value="HEMOGLOBIN AND HEMOGLOBIN-HAPTOGLOBIN-BINDING PROTEIN 1-RELATED"/>
    <property type="match status" value="1"/>
</dbReference>
<protein>
    <submittedName>
        <fullName evidence="10">TonB-dependent receptor</fullName>
    </submittedName>
</protein>